<dbReference type="InterPro" id="IPR000667">
    <property type="entry name" value="Peptidase_S13"/>
</dbReference>
<evidence type="ECO:0000256" key="2">
    <source>
        <dbReference type="ARBA" id="ARBA00022801"/>
    </source>
</evidence>
<gene>
    <name evidence="4" type="ORF">GM50_4820</name>
</gene>
<dbReference type="PANTHER" id="PTHR30023">
    <property type="entry name" value="D-ALANYL-D-ALANINE CARBOXYPEPTIDASE"/>
    <property type="match status" value="1"/>
</dbReference>
<feature type="compositionally biased region" description="Pro residues" evidence="3">
    <location>
        <begin position="388"/>
        <end position="402"/>
    </location>
</feature>
<dbReference type="GO" id="GO:0000270">
    <property type="term" value="P:peptidoglycan metabolic process"/>
    <property type="evidence" value="ECO:0007669"/>
    <property type="project" value="TreeGrafter"/>
</dbReference>
<evidence type="ECO:0000256" key="3">
    <source>
        <dbReference type="SAM" id="MobiDB-lite"/>
    </source>
</evidence>
<name>A0A094QYJ5_9ZZZZ</name>
<dbReference type="Pfam" id="PF02113">
    <property type="entry name" value="Peptidase_S13"/>
    <property type="match status" value="2"/>
</dbReference>
<organism evidence="4">
    <name type="scientific">freshwater metagenome</name>
    <dbReference type="NCBI Taxonomy" id="449393"/>
    <lineage>
        <taxon>unclassified sequences</taxon>
        <taxon>metagenomes</taxon>
        <taxon>ecological metagenomes</taxon>
    </lineage>
</organism>
<reference evidence="4" key="1">
    <citation type="submission" date="2014-05" db="EMBL/GenBank/DDBJ databases">
        <title>Key roles for freshwater Actinobacteria revealed by deep metagenomic sequencing.</title>
        <authorList>
            <person name="Ghai R."/>
            <person name="Mizuno C.M."/>
            <person name="Picazo A."/>
            <person name="Camacho A."/>
            <person name="Rodriguez-Valera F."/>
        </authorList>
    </citation>
    <scope>NUCLEOTIDE SEQUENCE</scope>
</reference>
<dbReference type="InterPro" id="IPR012338">
    <property type="entry name" value="Beta-lactam/transpept-like"/>
</dbReference>
<dbReference type="PANTHER" id="PTHR30023:SF0">
    <property type="entry name" value="PENICILLIN-SENSITIVE CARBOXYPEPTIDASE A"/>
    <property type="match status" value="1"/>
</dbReference>
<protein>
    <submittedName>
        <fullName evidence="4">Uncharacterized protein</fullName>
    </submittedName>
</protein>
<dbReference type="PRINTS" id="PR00922">
    <property type="entry name" value="DADACBPTASE3"/>
</dbReference>
<dbReference type="AlphaFoldDB" id="A0A094QYJ5"/>
<comment type="caution">
    <text evidence="4">The sequence shown here is derived from an EMBL/GenBank/DDBJ whole genome shotgun (WGS) entry which is preliminary data.</text>
</comment>
<comment type="similarity">
    <text evidence="1">Belongs to the peptidase S13 family.</text>
</comment>
<keyword evidence="2" id="KW-0378">Hydrolase</keyword>
<dbReference type="EMBL" id="JNSK01000010">
    <property type="protein sequence ID" value="KGA19631.1"/>
    <property type="molecule type" value="Genomic_DNA"/>
</dbReference>
<evidence type="ECO:0000313" key="4">
    <source>
        <dbReference type="EMBL" id="KGA19631.1"/>
    </source>
</evidence>
<feature type="region of interest" description="Disordered" evidence="3">
    <location>
        <begin position="388"/>
        <end position="407"/>
    </location>
</feature>
<dbReference type="SUPFAM" id="SSF56601">
    <property type="entry name" value="beta-lactamase/transpeptidase-like"/>
    <property type="match status" value="1"/>
</dbReference>
<sequence length="425" mass="45262">MKLRPLSKLSIGILLFTAAFFGSAQAPAALKSSAITPILKSAASSKSLANPGMVLIDPVTGETLFENSASSLRKPASLLKLLSATALLNYLTPEHRFVTELYKGYEPNSLIIAGSLDPWMERNNSVATKMNRVSLPKIYKAAIKKLDADNGAPIKSVTISYANFYTADLAILIKEFKSRNIKVTTTKISTKEVGIFGKESFAKFESPKLQTIMDWMLLWSDNTLGDRMATYASMKAGYGYQQSGIEKVFIDTLTNLGIDSTGLNAVDGSGLSKANRVSANLIGQLLLKTYRNEKYQSIYGGLPIGGVNGTLRSRFVESAPSAVGLIRAKTGTLNGTISLAGYVQGGDREYIFVAIADQIPLGNYAANAARKSLDKVVAKFALPLIVPSPSPSPETSPSPLPNPSASASAVVENLYGAAVTSNPSS</sequence>
<proteinExistence type="inferred from homology"/>
<dbReference type="Gene3D" id="3.40.710.10">
    <property type="entry name" value="DD-peptidase/beta-lactamase superfamily"/>
    <property type="match status" value="2"/>
</dbReference>
<evidence type="ECO:0000256" key="1">
    <source>
        <dbReference type="ARBA" id="ARBA00006096"/>
    </source>
</evidence>
<accession>A0A094QYJ5</accession>
<dbReference type="GO" id="GO:0004185">
    <property type="term" value="F:serine-type carboxypeptidase activity"/>
    <property type="evidence" value="ECO:0007669"/>
    <property type="project" value="InterPro"/>
</dbReference>
<dbReference type="GO" id="GO:0006508">
    <property type="term" value="P:proteolysis"/>
    <property type="evidence" value="ECO:0007669"/>
    <property type="project" value="InterPro"/>
</dbReference>